<accession>A0ACA9PCG2</accession>
<gene>
    <name evidence="1" type="ORF">SCALOS_LOCUS10449</name>
</gene>
<keyword evidence="2" id="KW-1185">Reference proteome</keyword>
<dbReference type="EMBL" id="CAJVPM010038992">
    <property type="protein sequence ID" value="CAG8699647.1"/>
    <property type="molecule type" value="Genomic_DNA"/>
</dbReference>
<protein>
    <submittedName>
        <fullName evidence="1">2208_t:CDS:1</fullName>
    </submittedName>
</protein>
<comment type="caution">
    <text evidence="1">The sequence shown here is derived from an EMBL/GenBank/DDBJ whole genome shotgun (WGS) entry which is preliminary data.</text>
</comment>
<dbReference type="Proteomes" id="UP000789860">
    <property type="component" value="Unassembled WGS sequence"/>
</dbReference>
<evidence type="ECO:0000313" key="2">
    <source>
        <dbReference type="Proteomes" id="UP000789860"/>
    </source>
</evidence>
<evidence type="ECO:0000313" key="1">
    <source>
        <dbReference type="EMBL" id="CAG8699647.1"/>
    </source>
</evidence>
<organism evidence="1 2">
    <name type="scientific">Scutellospora calospora</name>
    <dbReference type="NCBI Taxonomy" id="85575"/>
    <lineage>
        <taxon>Eukaryota</taxon>
        <taxon>Fungi</taxon>
        <taxon>Fungi incertae sedis</taxon>
        <taxon>Mucoromycota</taxon>
        <taxon>Glomeromycotina</taxon>
        <taxon>Glomeromycetes</taxon>
        <taxon>Diversisporales</taxon>
        <taxon>Gigasporaceae</taxon>
        <taxon>Scutellospora</taxon>
    </lineage>
</organism>
<reference evidence="1" key="1">
    <citation type="submission" date="2021-06" db="EMBL/GenBank/DDBJ databases">
        <authorList>
            <person name="Kallberg Y."/>
            <person name="Tangrot J."/>
            <person name="Rosling A."/>
        </authorList>
    </citation>
    <scope>NUCLEOTIDE SEQUENCE</scope>
    <source>
        <strain evidence="1">AU212A</strain>
    </source>
</reference>
<proteinExistence type="predicted"/>
<feature type="non-terminal residue" evidence="1">
    <location>
        <position position="1"/>
    </location>
</feature>
<name>A0ACA9PCG2_9GLOM</name>
<sequence>NIPSDEAILAILLDPQYKFLSFISKSLKNRTYKLLKEKYEEAQALYEIE</sequence>
<feature type="non-terminal residue" evidence="1">
    <location>
        <position position="49"/>
    </location>
</feature>